<name>A0ABS4KGP9_9FIRM</name>
<keyword evidence="4 5" id="KW-0472">Membrane</keyword>
<dbReference type="Proteomes" id="UP001314903">
    <property type="component" value="Unassembled WGS sequence"/>
</dbReference>
<evidence type="ECO:0000256" key="3">
    <source>
        <dbReference type="ARBA" id="ARBA00022989"/>
    </source>
</evidence>
<dbReference type="InterPro" id="IPR023271">
    <property type="entry name" value="Aquaporin-like"/>
</dbReference>
<dbReference type="EMBL" id="JAGGLI010000005">
    <property type="protein sequence ID" value="MBP2026949.1"/>
    <property type="molecule type" value="Genomic_DNA"/>
</dbReference>
<feature type="transmembrane region" description="Helical" evidence="5">
    <location>
        <begin position="232"/>
        <end position="254"/>
    </location>
</feature>
<feature type="transmembrane region" description="Helical" evidence="5">
    <location>
        <begin position="105"/>
        <end position="126"/>
    </location>
</feature>
<keyword evidence="2 5" id="KW-0812">Transmembrane</keyword>
<comment type="subcellular location">
    <subcellularLocation>
        <location evidence="1">Membrane</location>
        <topology evidence="1">Multi-pass membrane protein</topology>
    </subcellularLocation>
</comment>
<evidence type="ECO:0000256" key="4">
    <source>
        <dbReference type="ARBA" id="ARBA00023136"/>
    </source>
</evidence>
<sequence length="266" mass="28230">MMNVKAADKVSQMAIARVEGRKDLIKYIIMSIMAGMFVGIGVVASYSIASPFAAAGSPALRLVMGSVFSIALTLVMFTGAELFTGNNMIMTIGMMKGKASLDDTLAVWILSFIGNFVGSLIIAYLMKLSGLIDIDPTNSLLVSATATKMNLPITALIIRGILCNLMVCIAIYTCQRTENDAAKLVIILLCLLAFVGSGFEHSIANMTLLPMGMFASSDPTITMMGLIKNLSFVTLGNMIGGIVFVGFVYGYLGLDKNDSGKAKKTA</sequence>
<evidence type="ECO:0000313" key="6">
    <source>
        <dbReference type="EMBL" id="MBP2026949.1"/>
    </source>
</evidence>
<accession>A0ABS4KGP9</accession>
<comment type="caution">
    <text evidence="6">The sequence shown here is derived from an EMBL/GenBank/DDBJ whole genome shotgun (WGS) entry which is preliminary data.</text>
</comment>
<evidence type="ECO:0000256" key="1">
    <source>
        <dbReference type="ARBA" id="ARBA00004141"/>
    </source>
</evidence>
<reference evidence="6 7" key="1">
    <citation type="submission" date="2021-03" db="EMBL/GenBank/DDBJ databases">
        <title>Genomic Encyclopedia of Type Strains, Phase IV (KMG-IV): sequencing the most valuable type-strain genomes for metagenomic binning, comparative biology and taxonomic classification.</title>
        <authorList>
            <person name="Goeker M."/>
        </authorList>
    </citation>
    <scope>NUCLEOTIDE SEQUENCE [LARGE SCALE GENOMIC DNA]</scope>
    <source>
        <strain evidence="6 7">DSM 27512</strain>
    </source>
</reference>
<feature type="transmembrane region" description="Helical" evidence="5">
    <location>
        <begin position="184"/>
        <end position="204"/>
    </location>
</feature>
<feature type="transmembrane region" description="Helical" evidence="5">
    <location>
        <begin position="151"/>
        <end position="172"/>
    </location>
</feature>
<dbReference type="PANTHER" id="PTHR30520">
    <property type="entry name" value="FORMATE TRANSPORTER-RELATED"/>
    <property type="match status" value="1"/>
</dbReference>
<organism evidence="6 7">
    <name type="scientific">Acetoanaerobium pronyense</name>
    <dbReference type="NCBI Taxonomy" id="1482736"/>
    <lineage>
        <taxon>Bacteria</taxon>
        <taxon>Bacillati</taxon>
        <taxon>Bacillota</taxon>
        <taxon>Clostridia</taxon>
        <taxon>Peptostreptococcales</taxon>
        <taxon>Filifactoraceae</taxon>
        <taxon>Acetoanaerobium</taxon>
    </lineage>
</organism>
<dbReference type="InterPro" id="IPR000292">
    <property type="entry name" value="For/NO2_transpt"/>
</dbReference>
<feature type="transmembrane region" description="Helical" evidence="5">
    <location>
        <begin position="60"/>
        <end position="84"/>
    </location>
</feature>
<evidence type="ECO:0000313" key="7">
    <source>
        <dbReference type="Proteomes" id="UP001314903"/>
    </source>
</evidence>
<dbReference type="PANTHER" id="PTHR30520:SF8">
    <property type="entry name" value="NITRITE TRANSPORTER NIRC"/>
    <property type="match status" value="1"/>
</dbReference>
<evidence type="ECO:0000256" key="5">
    <source>
        <dbReference type="SAM" id="Phobius"/>
    </source>
</evidence>
<dbReference type="Gene3D" id="1.20.1080.10">
    <property type="entry name" value="Glycerol uptake facilitator protein"/>
    <property type="match status" value="1"/>
</dbReference>
<protein>
    <submittedName>
        <fullName evidence="6">Nitrite transporter NirC</fullName>
    </submittedName>
</protein>
<keyword evidence="7" id="KW-1185">Reference proteome</keyword>
<gene>
    <name evidence="6" type="ORF">J2Z35_000741</name>
</gene>
<dbReference type="Pfam" id="PF01226">
    <property type="entry name" value="Form_Nir_trans"/>
    <property type="match status" value="1"/>
</dbReference>
<dbReference type="RefSeq" id="WP_209659468.1">
    <property type="nucleotide sequence ID" value="NZ_JAGGLI010000005.1"/>
</dbReference>
<keyword evidence="3 5" id="KW-1133">Transmembrane helix</keyword>
<evidence type="ECO:0000256" key="2">
    <source>
        <dbReference type="ARBA" id="ARBA00022692"/>
    </source>
</evidence>
<feature type="transmembrane region" description="Helical" evidence="5">
    <location>
        <begin position="27"/>
        <end position="48"/>
    </location>
</feature>
<proteinExistence type="predicted"/>